<dbReference type="PANTHER" id="PTHR47447">
    <property type="entry name" value="OS03G0856100 PROTEIN"/>
    <property type="match status" value="1"/>
</dbReference>
<feature type="repeat" description="PPR" evidence="2">
    <location>
        <begin position="278"/>
        <end position="312"/>
    </location>
</feature>
<feature type="repeat" description="PPR" evidence="2">
    <location>
        <begin position="348"/>
        <end position="382"/>
    </location>
</feature>
<feature type="repeat" description="PPR" evidence="2">
    <location>
        <begin position="243"/>
        <end position="277"/>
    </location>
</feature>
<keyword evidence="5" id="KW-1185">Reference proteome</keyword>
<feature type="domain" description="Pentatricopeptide repeat-containing protein-mitochondrial" evidence="3">
    <location>
        <begin position="182"/>
        <end position="304"/>
    </location>
</feature>
<dbReference type="Proteomes" id="UP000186817">
    <property type="component" value="Unassembled WGS sequence"/>
</dbReference>
<dbReference type="OrthoDB" id="410012at2759"/>
<proteinExistence type="predicted"/>
<reference evidence="4 5" key="1">
    <citation type="submission" date="2016-02" db="EMBL/GenBank/DDBJ databases">
        <title>Genome analysis of coral dinoflagellate symbionts highlights evolutionary adaptations to a symbiotic lifestyle.</title>
        <authorList>
            <person name="Aranda M."/>
            <person name="Li Y."/>
            <person name="Liew Y.J."/>
            <person name="Baumgarten S."/>
            <person name="Simakov O."/>
            <person name="Wilson M."/>
            <person name="Piel J."/>
            <person name="Ashoor H."/>
            <person name="Bougouffa S."/>
            <person name="Bajic V.B."/>
            <person name="Ryu T."/>
            <person name="Ravasi T."/>
            <person name="Bayer T."/>
            <person name="Micklem G."/>
            <person name="Kim H."/>
            <person name="Bhak J."/>
            <person name="Lajeunesse T.C."/>
            <person name="Voolstra C.R."/>
        </authorList>
    </citation>
    <scope>NUCLEOTIDE SEQUENCE [LARGE SCALE GENOMIC DNA]</scope>
    <source>
        <strain evidence="4 5">CCMP2467</strain>
    </source>
</reference>
<dbReference type="Pfam" id="PF01535">
    <property type="entry name" value="PPR"/>
    <property type="match status" value="1"/>
</dbReference>
<dbReference type="Pfam" id="PF13041">
    <property type="entry name" value="PPR_2"/>
    <property type="match status" value="1"/>
</dbReference>
<sequence length="467" mass="52050">MCGDECFKEKNLQKLLFESLRKESAAEKLRAMSWDQQFRILDRGSLRKEVESGGVTLGEQGQAKFPSEAGLFTSSAPGIRTSWARLKTICTRSFSATVRVKRTRNIPPSDIIQQLLKLHPKDSLEGVQLVLAQHRLDHKAVRCTMQELKAQKRFDLVGILFSETLKHGGAKVGLKEFTAGISACARAQTWQLAVHLFNSMSKAKVVANVFSYNSTISACEKGGQWQLAMQLLDSMRTATMCADVISYSATISACEKGGQWQVAMHLFDSMHKVQVDADVISYNATISACEKGGQWQRAVHLFESAHKAKIHADVVSYNATISACEKGGQWQLAVHLFDNMHKAKVNATVISYSSTISACEKIGQWQLAVHLFDRMRKAQVDADAISYSATISACEKGGQWQMAVHLFERMRKTKMHAHDISCKESNSTSSARQPIQLIKSKYNTNMDMDADAIKYSYNFNAVLDRDM</sequence>
<dbReference type="Gene3D" id="1.25.40.10">
    <property type="entry name" value="Tetratricopeptide repeat domain"/>
    <property type="match status" value="2"/>
</dbReference>
<keyword evidence="1" id="KW-0677">Repeat</keyword>
<evidence type="ECO:0000313" key="4">
    <source>
        <dbReference type="EMBL" id="OLP85585.1"/>
    </source>
</evidence>
<dbReference type="PROSITE" id="PS51375">
    <property type="entry name" value="PPR"/>
    <property type="match status" value="6"/>
</dbReference>
<evidence type="ECO:0000313" key="5">
    <source>
        <dbReference type="Proteomes" id="UP000186817"/>
    </source>
</evidence>
<comment type="caution">
    <text evidence="4">The sequence shown here is derived from an EMBL/GenBank/DDBJ whole genome shotgun (WGS) entry which is preliminary data.</text>
</comment>
<evidence type="ECO:0000259" key="3">
    <source>
        <dbReference type="Pfam" id="PF23276"/>
    </source>
</evidence>
<name>A0A1Q9CRQ3_SYMMI</name>
<dbReference type="PANTHER" id="PTHR47447:SF17">
    <property type="entry name" value="OS12G0638900 PROTEIN"/>
    <property type="match status" value="1"/>
</dbReference>
<dbReference type="Pfam" id="PF23276">
    <property type="entry name" value="TPR_24"/>
    <property type="match status" value="1"/>
</dbReference>
<dbReference type="AlphaFoldDB" id="A0A1Q9CRQ3"/>
<dbReference type="InterPro" id="IPR057027">
    <property type="entry name" value="TPR_mt"/>
</dbReference>
<feature type="repeat" description="PPR" evidence="2">
    <location>
        <begin position="208"/>
        <end position="242"/>
    </location>
</feature>
<organism evidence="4 5">
    <name type="scientific">Symbiodinium microadriaticum</name>
    <name type="common">Dinoflagellate</name>
    <name type="synonym">Zooxanthella microadriatica</name>
    <dbReference type="NCBI Taxonomy" id="2951"/>
    <lineage>
        <taxon>Eukaryota</taxon>
        <taxon>Sar</taxon>
        <taxon>Alveolata</taxon>
        <taxon>Dinophyceae</taxon>
        <taxon>Suessiales</taxon>
        <taxon>Symbiodiniaceae</taxon>
        <taxon>Symbiodinium</taxon>
    </lineage>
</organism>
<gene>
    <name evidence="4" type="ORF">AK812_SmicGene33406</name>
</gene>
<evidence type="ECO:0000256" key="1">
    <source>
        <dbReference type="ARBA" id="ARBA00022737"/>
    </source>
</evidence>
<feature type="repeat" description="PPR" evidence="2">
    <location>
        <begin position="313"/>
        <end position="347"/>
    </location>
</feature>
<accession>A0A1Q9CRQ3</accession>
<dbReference type="InterPro" id="IPR011990">
    <property type="entry name" value="TPR-like_helical_dom_sf"/>
</dbReference>
<dbReference type="EMBL" id="LSRX01000967">
    <property type="protein sequence ID" value="OLP85585.1"/>
    <property type="molecule type" value="Genomic_DNA"/>
</dbReference>
<evidence type="ECO:0000256" key="2">
    <source>
        <dbReference type="PROSITE-ProRule" id="PRU00708"/>
    </source>
</evidence>
<dbReference type="NCBIfam" id="TIGR00756">
    <property type="entry name" value="PPR"/>
    <property type="match status" value="1"/>
</dbReference>
<feature type="repeat" description="PPR" evidence="2">
    <location>
        <begin position="383"/>
        <end position="417"/>
    </location>
</feature>
<dbReference type="InterPro" id="IPR002885">
    <property type="entry name" value="PPR_rpt"/>
</dbReference>
<protein>
    <submittedName>
        <fullName evidence="4">Pentatricopeptide repeat-containing protein, chloroplastic</fullName>
    </submittedName>
</protein>